<evidence type="ECO:0008006" key="3">
    <source>
        <dbReference type="Google" id="ProtNLM"/>
    </source>
</evidence>
<dbReference type="SUPFAM" id="SSF75005">
    <property type="entry name" value="Arabinanase/levansucrase/invertase"/>
    <property type="match status" value="1"/>
</dbReference>
<reference evidence="1 2" key="1">
    <citation type="journal article" date="2015" name="Microbiome">
        <title>Genomic resolution of linkages in carbon, nitrogen, and sulfur cycling among widespread estuary sediment bacteria.</title>
        <authorList>
            <person name="Baker B.J."/>
            <person name="Lazar C.S."/>
            <person name="Teske A.P."/>
            <person name="Dick G.J."/>
        </authorList>
    </citation>
    <scope>NUCLEOTIDE SEQUENCE [LARGE SCALE GENOMIC DNA]</scope>
    <source>
        <strain evidence="1">DG_54_3</strain>
    </source>
</reference>
<comment type="caution">
    <text evidence="1">The sequence shown here is derived from an EMBL/GenBank/DDBJ whole genome shotgun (WGS) entry which is preliminary data.</text>
</comment>
<dbReference type="InterPro" id="IPR023296">
    <property type="entry name" value="Glyco_hydro_beta-prop_sf"/>
</dbReference>
<dbReference type="Proteomes" id="UP000051861">
    <property type="component" value="Unassembled WGS sequence"/>
</dbReference>
<accession>A0A0S7XWY2</accession>
<protein>
    <recommendedName>
        <fullName evidence="3">Glycosidase</fullName>
    </recommendedName>
</protein>
<evidence type="ECO:0000313" key="2">
    <source>
        <dbReference type="Proteomes" id="UP000051861"/>
    </source>
</evidence>
<dbReference type="Gene3D" id="2.115.10.20">
    <property type="entry name" value="Glycosyl hydrolase domain, family 43"/>
    <property type="match status" value="1"/>
</dbReference>
<evidence type="ECO:0000313" key="1">
    <source>
        <dbReference type="EMBL" id="KPJ67021.1"/>
    </source>
</evidence>
<dbReference type="AlphaFoldDB" id="A0A0S7XWY2"/>
<dbReference type="EMBL" id="LIZX01000067">
    <property type="protein sequence ID" value="KPJ67021.1"/>
    <property type="molecule type" value="Genomic_DNA"/>
</dbReference>
<name>A0A0S7XWY2_UNCSA</name>
<gene>
    <name evidence="1" type="ORF">AMJ44_07555</name>
</gene>
<feature type="non-terminal residue" evidence="1">
    <location>
        <position position="74"/>
    </location>
</feature>
<proteinExistence type="predicted"/>
<organism evidence="1 2">
    <name type="scientific">candidate division WOR-1 bacterium DG_54_3</name>
    <dbReference type="NCBI Taxonomy" id="1703775"/>
    <lineage>
        <taxon>Bacteria</taxon>
        <taxon>Bacillati</taxon>
        <taxon>Saganbacteria</taxon>
    </lineage>
</organism>
<sequence>MKKAREKEKEIVERYIGNPIITSKDIPIPCNTVFNAAATIYKKEYILLIRVEGVEGKSSLWIGRSKDGKKFKID</sequence>